<dbReference type="Pfam" id="PF16363">
    <property type="entry name" value="GDP_Man_Dehyd"/>
    <property type="match status" value="1"/>
</dbReference>
<comment type="subunit">
    <text evidence="8">Homodimer.</text>
</comment>
<dbReference type="PANTHER" id="PTHR43725:SF47">
    <property type="entry name" value="UDP-GLUCOSE 4-EPIMERASE"/>
    <property type="match status" value="1"/>
</dbReference>
<keyword evidence="6 8" id="KW-0520">NAD</keyword>
<dbReference type="AlphaFoldDB" id="A0A0D1XPJ3"/>
<dbReference type="GO" id="GO:0005829">
    <property type="term" value="C:cytosol"/>
    <property type="evidence" value="ECO:0007669"/>
    <property type="project" value="TreeGrafter"/>
</dbReference>
<name>A0A0D1XPJ3_ANEMI</name>
<keyword evidence="8" id="KW-0119">Carbohydrate metabolism</keyword>
<reference evidence="10 12" key="1">
    <citation type="submission" date="2015-07" db="EMBL/GenBank/DDBJ databases">
        <title>Fjat-14205 dsm 2895.</title>
        <authorList>
            <person name="Liu B."/>
            <person name="Wang J."/>
            <person name="Zhu Y."/>
            <person name="Liu G."/>
            <person name="Chen Q."/>
            <person name="Chen Z."/>
            <person name="Lan J."/>
            <person name="Che J."/>
            <person name="Ge C."/>
            <person name="Shi H."/>
            <person name="Pan Z."/>
            <person name="Liu X."/>
        </authorList>
    </citation>
    <scope>NUCLEOTIDE SEQUENCE [LARGE SCALE GENOMIC DNA]</scope>
    <source>
        <strain evidence="10 12">DSM 2895</strain>
    </source>
</reference>
<dbReference type="PANTHER" id="PTHR43725">
    <property type="entry name" value="UDP-GLUCOSE 4-EPIMERASE"/>
    <property type="match status" value="1"/>
</dbReference>
<dbReference type="Gene3D" id="3.40.50.720">
    <property type="entry name" value="NAD(P)-binding Rossmann-like Domain"/>
    <property type="match status" value="1"/>
</dbReference>
<dbReference type="Gene3D" id="3.90.25.10">
    <property type="entry name" value="UDP-galactose 4-epimerase, domain 1"/>
    <property type="match status" value="1"/>
</dbReference>
<sequence length="345" mass="38536">MTILVTGAAGYIGSHTCVELLNTGYDIVVIDNFSNSKPESLKRVKEITGKEFKVYTVNLLNRKKLEKIFEENRIEAVIHFAGLKAVGESTKIPIKYYHNNITGTLNLCEVMSKYKVKKMVFSSSATVYGIPKTVPISEDFPLNVTNPYGRTKLMIEDIMRDIYKSDNDWSIALLRYFNPIGAHWSARIGEDPNGVPNNLMPYITQIAVGKLKELKIFGDDYPTTDGTGIRDYIHVVDLALGHLKALEKVLSTMGVDAYNLGTGRGYTVLEMVRAFEKASGKKIPYTVVNRRPGDVAICFADPSKAKQDLGWVASRGIEEMCLDSWRWQSNNPDGYEDSSKVIATL</sequence>
<dbReference type="CDD" id="cd05247">
    <property type="entry name" value="UDP_G4E_1_SDR_e"/>
    <property type="match status" value="1"/>
</dbReference>
<dbReference type="RefSeq" id="WP_043066862.1">
    <property type="nucleotide sequence ID" value="NZ_BJOA01000148.1"/>
</dbReference>
<evidence type="ECO:0000256" key="2">
    <source>
        <dbReference type="ARBA" id="ARBA00001911"/>
    </source>
</evidence>
<comment type="pathway">
    <text evidence="8">Carbohydrate metabolism; galactose metabolism.</text>
</comment>
<comment type="catalytic activity">
    <reaction evidence="1 8">
        <text>UDP-alpha-D-glucose = UDP-alpha-D-galactose</text>
        <dbReference type="Rhea" id="RHEA:22168"/>
        <dbReference type="ChEBI" id="CHEBI:58885"/>
        <dbReference type="ChEBI" id="CHEBI:66914"/>
        <dbReference type="EC" id="5.1.3.2"/>
    </reaction>
</comment>
<dbReference type="EMBL" id="FNED01000045">
    <property type="protein sequence ID" value="SDK24648.1"/>
    <property type="molecule type" value="Genomic_DNA"/>
</dbReference>
<dbReference type="NCBIfam" id="NF007956">
    <property type="entry name" value="PRK10675.1"/>
    <property type="match status" value="1"/>
</dbReference>
<comment type="similarity">
    <text evidence="3 8">Belongs to the NAD(P)-dependent epimerase/dehydratase family.</text>
</comment>
<dbReference type="STRING" id="47500.AF333_21270"/>
<evidence type="ECO:0000256" key="1">
    <source>
        <dbReference type="ARBA" id="ARBA00000083"/>
    </source>
</evidence>
<dbReference type="Proteomes" id="UP000037269">
    <property type="component" value="Unassembled WGS sequence"/>
</dbReference>
<evidence type="ECO:0000256" key="3">
    <source>
        <dbReference type="ARBA" id="ARBA00007637"/>
    </source>
</evidence>
<evidence type="ECO:0000256" key="8">
    <source>
        <dbReference type="RuleBase" id="RU366046"/>
    </source>
</evidence>
<dbReference type="OrthoDB" id="9801785at2"/>
<keyword evidence="7 8" id="KW-0413">Isomerase</keyword>
<dbReference type="UniPathway" id="UPA00214"/>
<evidence type="ECO:0000259" key="9">
    <source>
        <dbReference type="Pfam" id="PF16363"/>
    </source>
</evidence>
<evidence type="ECO:0000256" key="7">
    <source>
        <dbReference type="ARBA" id="ARBA00023235"/>
    </source>
</evidence>
<evidence type="ECO:0000313" key="13">
    <source>
        <dbReference type="Proteomes" id="UP000182836"/>
    </source>
</evidence>
<dbReference type="GO" id="GO:0003978">
    <property type="term" value="F:UDP-glucose 4-epimerase activity"/>
    <property type="evidence" value="ECO:0007669"/>
    <property type="project" value="UniProtKB-UniRule"/>
</dbReference>
<comment type="cofactor">
    <cofactor evidence="2 8">
        <name>NAD(+)</name>
        <dbReference type="ChEBI" id="CHEBI:57540"/>
    </cofactor>
</comment>
<keyword evidence="12" id="KW-1185">Reference proteome</keyword>
<dbReference type="Proteomes" id="UP000182836">
    <property type="component" value="Unassembled WGS sequence"/>
</dbReference>
<dbReference type="PRINTS" id="PR01713">
    <property type="entry name" value="NUCEPIMERASE"/>
</dbReference>
<dbReference type="EC" id="5.1.3.2" evidence="4 8"/>
<dbReference type="NCBIfam" id="TIGR01179">
    <property type="entry name" value="galE"/>
    <property type="match status" value="1"/>
</dbReference>
<evidence type="ECO:0000313" key="11">
    <source>
        <dbReference type="EMBL" id="SDK24648.1"/>
    </source>
</evidence>
<evidence type="ECO:0000313" key="12">
    <source>
        <dbReference type="Proteomes" id="UP000037269"/>
    </source>
</evidence>
<evidence type="ECO:0000256" key="5">
    <source>
        <dbReference type="ARBA" id="ARBA00018569"/>
    </source>
</evidence>
<reference evidence="11 13" key="2">
    <citation type="submission" date="2016-10" db="EMBL/GenBank/DDBJ databases">
        <authorList>
            <person name="de Groot N.N."/>
        </authorList>
    </citation>
    <scope>NUCLEOTIDE SEQUENCE [LARGE SCALE GENOMIC DNA]</scope>
    <source>
        <strain evidence="11 13">DSM 2895</strain>
    </source>
</reference>
<dbReference type="EMBL" id="LGUG01000004">
    <property type="protein sequence ID" value="KON97605.1"/>
    <property type="molecule type" value="Genomic_DNA"/>
</dbReference>
<dbReference type="FunFam" id="3.40.50.720:FF:000040">
    <property type="entry name" value="UDP-glucose 4-epimerase"/>
    <property type="match status" value="1"/>
</dbReference>
<dbReference type="InterPro" id="IPR016040">
    <property type="entry name" value="NAD(P)-bd_dom"/>
</dbReference>
<evidence type="ECO:0000313" key="10">
    <source>
        <dbReference type="EMBL" id="KON97605.1"/>
    </source>
</evidence>
<protein>
    <recommendedName>
        <fullName evidence="5 8">UDP-glucose 4-epimerase</fullName>
        <ecNumber evidence="4 8">5.1.3.2</ecNumber>
    </recommendedName>
</protein>
<dbReference type="GO" id="GO:0006012">
    <property type="term" value="P:galactose metabolic process"/>
    <property type="evidence" value="ECO:0007669"/>
    <property type="project" value="UniProtKB-UniPathway"/>
</dbReference>
<dbReference type="InterPro" id="IPR036291">
    <property type="entry name" value="NAD(P)-bd_dom_sf"/>
</dbReference>
<dbReference type="PATRIC" id="fig|47500.8.peg.1042"/>
<gene>
    <name evidence="10" type="ORF">AF333_21270</name>
    <name evidence="11" type="ORF">SAMN04487909_14523</name>
</gene>
<proteinExistence type="inferred from homology"/>
<accession>A0A0D1XPJ3</accession>
<feature type="domain" description="NAD(P)-binding" evidence="9">
    <location>
        <begin position="4"/>
        <end position="321"/>
    </location>
</feature>
<dbReference type="GeneID" id="42307676"/>
<dbReference type="InterPro" id="IPR005886">
    <property type="entry name" value="UDP_G4E"/>
</dbReference>
<evidence type="ECO:0000256" key="6">
    <source>
        <dbReference type="ARBA" id="ARBA00023027"/>
    </source>
</evidence>
<dbReference type="SUPFAM" id="SSF51735">
    <property type="entry name" value="NAD(P)-binding Rossmann-fold domains"/>
    <property type="match status" value="1"/>
</dbReference>
<organism evidence="10 12">
    <name type="scientific">Aneurinibacillus migulanus</name>
    <name type="common">Bacillus migulanus</name>
    <dbReference type="NCBI Taxonomy" id="47500"/>
    <lineage>
        <taxon>Bacteria</taxon>
        <taxon>Bacillati</taxon>
        <taxon>Bacillota</taxon>
        <taxon>Bacilli</taxon>
        <taxon>Bacillales</taxon>
        <taxon>Paenibacillaceae</taxon>
        <taxon>Aneurinibacillus group</taxon>
        <taxon>Aneurinibacillus</taxon>
    </lineage>
</organism>
<evidence type="ECO:0000256" key="4">
    <source>
        <dbReference type="ARBA" id="ARBA00013189"/>
    </source>
</evidence>